<proteinExistence type="predicted"/>
<dbReference type="EMBL" id="UGXH01000003">
    <property type="protein sequence ID" value="SUG54413.1"/>
    <property type="molecule type" value="Genomic_DNA"/>
</dbReference>
<dbReference type="GO" id="GO:0016787">
    <property type="term" value="F:hydrolase activity"/>
    <property type="evidence" value="ECO:0007669"/>
    <property type="project" value="UniProtKB-KW"/>
</dbReference>
<accession>A0A379TVH4</accession>
<evidence type="ECO:0000313" key="2">
    <source>
        <dbReference type="Proteomes" id="UP000254633"/>
    </source>
</evidence>
<keyword evidence="1" id="KW-0378">Hydrolase</keyword>
<evidence type="ECO:0000313" key="1">
    <source>
        <dbReference type="EMBL" id="SUG54413.1"/>
    </source>
</evidence>
<organism evidence="1 2">
    <name type="scientific">Salmonella diarizonae</name>
    <dbReference type="NCBI Taxonomy" id="59204"/>
    <lineage>
        <taxon>Bacteria</taxon>
        <taxon>Pseudomonadati</taxon>
        <taxon>Pseudomonadota</taxon>
        <taxon>Gammaproteobacteria</taxon>
        <taxon>Enterobacterales</taxon>
        <taxon>Enterobacteriaceae</taxon>
        <taxon>Salmonella</taxon>
    </lineage>
</organism>
<gene>
    <name evidence="1" type="primary">amyH3</name>
    <name evidence="1" type="ORF">NCTC10060_01504</name>
</gene>
<dbReference type="EC" id="3.4.21.-" evidence="1"/>
<dbReference type="AlphaFoldDB" id="A0A379TVH4"/>
<sequence>MADDTAPTGTTVTAITNANGVSTLVGAGGVDIQGNTARCTLIRMAVTPTL</sequence>
<reference evidence="1 2" key="1">
    <citation type="submission" date="2018-06" db="EMBL/GenBank/DDBJ databases">
        <authorList>
            <consortium name="Pathogen Informatics"/>
            <person name="Doyle S."/>
        </authorList>
    </citation>
    <scope>NUCLEOTIDE SEQUENCE [LARGE SCALE GENOMIC DNA]</scope>
    <source>
        <strain evidence="1 2">NCTC10060</strain>
    </source>
</reference>
<dbReference type="Proteomes" id="UP000254633">
    <property type="component" value="Unassembled WGS sequence"/>
</dbReference>
<protein>
    <submittedName>
        <fullName evidence="1">AmyH3 protein</fullName>
        <ecNumber evidence="1">3.4.21.-</ecNumber>
    </submittedName>
</protein>
<name>A0A379TVH4_SALDZ</name>